<dbReference type="GO" id="GO:0016853">
    <property type="term" value="F:isomerase activity"/>
    <property type="evidence" value="ECO:0007669"/>
    <property type="project" value="UniProtKB-KW"/>
</dbReference>
<evidence type="ECO:0000256" key="2">
    <source>
        <dbReference type="HAMAP-Rule" id="MF_02245"/>
    </source>
</evidence>
<dbReference type="PANTHER" id="PTHR13887:SF47">
    <property type="entry name" value="CLPXP ADAPTER PROTEIN SPXH"/>
    <property type="match status" value="1"/>
</dbReference>
<dbReference type="Gene3D" id="3.40.30.10">
    <property type="entry name" value="Glutaredoxin"/>
    <property type="match status" value="1"/>
</dbReference>
<keyword evidence="3" id="KW-0413">Isomerase</keyword>
<reference evidence="3 4" key="1">
    <citation type="submission" date="2018-06" db="EMBL/GenBank/DDBJ databases">
        <authorList>
            <consortium name="Pathogen Informatics"/>
            <person name="Doyle S."/>
        </authorList>
    </citation>
    <scope>NUCLEOTIDE SEQUENCE [LARGE SCALE GENOMIC DNA]</scope>
    <source>
        <strain evidence="3 4">NCTC10702</strain>
    </source>
</reference>
<dbReference type="Proteomes" id="UP000254116">
    <property type="component" value="Unassembled WGS sequence"/>
</dbReference>
<comment type="subcellular location">
    <subcellularLocation>
        <location evidence="2">Cytoplasm</location>
    </subcellularLocation>
</comment>
<dbReference type="AlphaFoldDB" id="A0A380EI56"/>
<accession>A0A380EI56</accession>
<protein>
    <recommendedName>
        <fullName evidence="2">ClpXP adapter protein SpxH</fullName>
    </recommendedName>
</protein>
<dbReference type="EMBL" id="UHBY01000003">
    <property type="protein sequence ID" value="SUL33823.1"/>
    <property type="molecule type" value="Genomic_DNA"/>
</dbReference>
<evidence type="ECO:0000256" key="1">
    <source>
        <dbReference type="ARBA" id="ARBA00022490"/>
    </source>
</evidence>
<proteinExistence type="inferred from homology"/>
<dbReference type="HAMAP" id="MF_02245">
    <property type="entry name" value="Adapter_SpxH"/>
    <property type="match status" value="1"/>
</dbReference>
<gene>
    <name evidence="2" type="primary">spxH</name>
    <name evidence="3" type="ORF">NCTC10702_01530</name>
</gene>
<name>A0A380EI56_STAAU</name>
<dbReference type="Pfam" id="PF13743">
    <property type="entry name" value="Thioredoxin_5"/>
    <property type="match status" value="1"/>
</dbReference>
<comment type="subunit">
    <text evidence="2">Interacts with Spx.</text>
</comment>
<dbReference type="SUPFAM" id="SSF52833">
    <property type="entry name" value="Thioredoxin-like"/>
    <property type="match status" value="1"/>
</dbReference>
<organism evidence="3 4">
    <name type="scientific">Staphylococcus aureus</name>
    <dbReference type="NCBI Taxonomy" id="1280"/>
    <lineage>
        <taxon>Bacteria</taxon>
        <taxon>Bacillati</taxon>
        <taxon>Bacillota</taxon>
        <taxon>Bacilli</taxon>
        <taxon>Bacillales</taxon>
        <taxon>Staphylococcaceae</taxon>
        <taxon>Staphylococcus</taxon>
    </lineage>
</organism>
<dbReference type="InterPro" id="IPR036249">
    <property type="entry name" value="Thioredoxin-like_sf"/>
</dbReference>
<comment type="function">
    <text evidence="2">Adapter protein required for efficient degradation of Spx by ClpXP under non-stress conditions. Interaction with Spx stabilizes Spx and exposes the C-terminus of Spx for recognition and proteolysis by ClpXP.</text>
</comment>
<evidence type="ECO:0000313" key="4">
    <source>
        <dbReference type="Proteomes" id="UP000254116"/>
    </source>
</evidence>
<comment type="similarity">
    <text evidence="2">Belongs to the SpxH family.</text>
</comment>
<sequence length="269" mass="31269">MAGELRIMENKSREDINLSPVSKIEIYSFFDPFSSDCFKLSAILSKLRIEYNQYIRIRHILNPSLKVLTKCQAQSTSNFDNIALAYKAAELQGRVRAERFIHLMQNEIIPKRDIITESMICDCIQNAGIDLEVFKDDLQKSKLTESLKIDLHIAREMEIEQAPSLVFFSEDVHEEGLKVEGLYPYHIYTYIINELMGKPIEKNLPPKLETYIQQQQLVTMEELLTIYEWPEKLLNKELKKLAIQQKLKNLNIQMAISGNLKCLKSNQNK</sequence>
<dbReference type="InterPro" id="IPR046404">
    <property type="entry name" value="Adapter_SpxH"/>
</dbReference>
<dbReference type="GO" id="GO:0005737">
    <property type="term" value="C:cytoplasm"/>
    <property type="evidence" value="ECO:0007669"/>
    <property type="project" value="UniProtKB-SubCell"/>
</dbReference>
<evidence type="ECO:0000313" key="3">
    <source>
        <dbReference type="EMBL" id="SUL33823.1"/>
    </source>
</evidence>
<keyword evidence="1 2" id="KW-0963">Cytoplasm</keyword>
<dbReference type="PANTHER" id="PTHR13887">
    <property type="entry name" value="GLUTATHIONE S-TRANSFERASE KAPPA"/>
    <property type="match status" value="1"/>
</dbReference>